<protein>
    <submittedName>
        <fullName evidence="12">Serine/threonine-protein kinase N-like</fullName>
    </submittedName>
</protein>
<keyword evidence="11" id="KW-1185">Reference proteome</keyword>
<feature type="compositionally biased region" description="Polar residues" evidence="8">
    <location>
        <begin position="358"/>
        <end position="368"/>
    </location>
</feature>
<evidence type="ECO:0000313" key="12">
    <source>
        <dbReference type="RefSeq" id="XP_041447440.1"/>
    </source>
</evidence>
<feature type="compositionally biased region" description="Basic and acidic residues" evidence="8">
    <location>
        <begin position="377"/>
        <end position="386"/>
    </location>
</feature>
<reference evidence="12" key="1">
    <citation type="submission" date="2025-08" db="UniProtKB">
        <authorList>
            <consortium name="RefSeq"/>
        </authorList>
    </citation>
    <scope>IDENTIFICATION</scope>
    <source>
        <strain evidence="12">J_2021</strain>
        <tissue evidence="12">Erythrocytes</tissue>
    </source>
</reference>
<keyword evidence="1" id="KW-0723">Serine/threonine-protein kinase</keyword>
<dbReference type="GeneID" id="108715043"/>
<dbReference type="Gene3D" id="3.30.200.20">
    <property type="entry name" value="Phosphorylase Kinase, domain 1"/>
    <property type="match status" value="1"/>
</dbReference>
<keyword evidence="2" id="KW-0597">Phosphoprotein</keyword>
<gene>
    <name evidence="12" type="primary">LOC108715043</name>
</gene>
<feature type="compositionally biased region" description="Basic and acidic residues" evidence="8">
    <location>
        <begin position="243"/>
        <end position="252"/>
    </location>
</feature>
<evidence type="ECO:0000256" key="1">
    <source>
        <dbReference type="ARBA" id="ARBA00022527"/>
    </source>
</evidence>
<keyword evidence="5" id="KW-0418">Kinase</keyword>
<dbReference type="SMART" id="SM00220">
    <property type="entry name" value="S_TKc"/>
    <property type="match status" value="1"/>
</dbReference>
<dbReference type="InterPro" id="IPR011009">
    <property type="entry name" value="Kinase-like_dom_sf"/>
</dbReference>
<feature type="domain" description="Protein kinase" evidence="9">
    <location>
        <begin position="444"/>
        <end position="701"/>
    </location>
</feature>
<dbReference type="FunFam" id="1.10.510.10:FF:000210">
    <property type="entry name" value="Non-specific serine/threonine protein kinase"/>
    <property type="match status" value="1"/>
</dbReference>
<evidence type="ECO:0000256" key="8">
    <source>
        <dbReference type="SAM" id="MobiDB-lite"/>
    </source>
</evidence>
<evidence type="ECO:0000256" key="2">
    <source>
        <dbReference type="ARBA" id="ARBA00022553"/>
    </source>
</evidence>
<evidence type="ECO:0000259" key="10">
    <source>
        <dbReference type="PROSITE" id="PS51285"/>
    </source>
</evidence>
<dbReference type="PROSITE" id="PS00108">
    <property type="entry name" value="PROTEIN_KINASE_ST"/>
    <property type="match status" value="1"/>
</dbReference>
<proteinExistence type="predicted"/>
<feature type="compositionally biased region" description="Basic and acidic residues" evidence="8">
    <location>
        <begin position="109"/>
        <end position="118"/>
    </location>
</feature>
<sequence>MLRLTFFLQKPAKCKPPEVIEEQPKTTVKQQDKINFAKTEENPSESIKKTEDEEQQQQELNIPEIISEDPINEPAQTEESLELEVFKETQPGSTETQQEEISFVTPAEKPSESIKKTEDEEQQQQELNIPEIISEDPINKPAQTEESLELEVFKETQPGRTETQQEEISFVTPAEKPSESIKKTEDEEQQQQELNIPEIISEDPINKPAQTEDSLELEVFKETQPGSTETQQEETSFVTPAEKPSESIKKTEDEEQQQQELNIPEIISEDPINKPEQTEESLELEVFKETQPGRTETQQEEISFVTPAEKPSESIKKTEDEEQQQQELNIPEIISEDPFNKPAQTEESLELEVFKETQPGSTETQQEEISFVTPAEKPSESIKKTEDEEQQQQELNIPEIISEDPINGLLAEDPKIPSIGEAPREGIEDSIIPPNIANVTEADFRFGPLLGKGGFAKVYLAKFERTDQVVAVKTFKKRNIFGDLDCLIPERNILRLAKQAHQPFVMNIVASFQTQSHACLAMDLAAAGDLKKQLKKRRFDEPAVVFYSACIVSGLQFLHDNNIIHRDLKLENILMDESGYVKIADFSFSKQGVGYGEEVHTHCGTAYYMAPEIVRKERYTRAVDWWAIGVIIYRMLLREFPFDGLSAKGISRSILNNEPKYPKNLSPTARDITVNLLNKDPSKRLGSTLTGAEDVKRSAFFKNMDWTALSEKRLEPPYIPIIKKMKDKKFKRKPGLKPSQYPVDDRIQKYFKDFDYFPGTS</sequence>
<dbReference type="Proteomes" id="UP000186698">
    <property type="component" value="Chromosome 4S"/>
</dbReference>
<dbReference type="RefSeq" id="XP_041447440.1">
    <property type="nucleotide sequence ID" value="XM_041591506.1"/>
</dbReference>
<keyword evidence="6 7" id="KW-0067">ATP-binding</keyword>
<dbReference type="AlphaFoldDB" id="A0A8J1N2R5"/>
<evidence type="ECO:0000256" key="3">
    <source>
        <dbReference type="ARBA" id="ARBA00022679"/>
    </source>
</evidence>
<accession>A0A8J1N2R5</accession>
<dbReference type="GO" id="GO:0005524">
    <property type="term" value="F:ATP binding"/>
    <property type="evidence" value="ECO:0007669"/>
    <property type="project" value="UniProtKB-UniRule"/>
</dbReference>
<keyword evidence="3" id="KW-0808">Transferase</keyword>
<evidence type="ECO:0000256" key="7">
    <source>
        <dbReference type="PROSITE-ProRule" id="PRU10141"/>
    </source>
</evidence>
<evidence type="ECO:0000256" key="6">
    <source>
        <dbReference type="ARBA" id="ARBA00022840"/>
    </source>
</evidence>
<dbReference type="KEGG" id="xla:108715043"/>
<feature type="compositionally biased region" description="Polar residues" evidence="8">
    <location>
        <begin position="90"/>
        <end position="100"/>
    </location>
</feature>
<dbReference type="GO" id="GO:0035556">
    <property type="term" value="P:intracellular signal transduction"/>
    <property type="evidence" value="ECO:0000318"/>
    <property type="project" value="GO_Central"/>
</dbReference>
<dbReference type="PANTHER" id="PTHR24351">
    <property type="entry name" value="RIBOSOMAL PROTEIN S6 KINASE"/>
    <property type="match status" value="1"/>
</dbReference>
<dbReference type="PROSITE" id="PS00107">
    <property type="entry name" value="PROTEIN_KINASE_ATP"/>
    <property type="match status" value="1"/>
</dbReference>
<feature type="domain" description="AGC-kinase C-terminal" evidence="10">
    <location>
        <begin position="702"/>
        <end position="761"/>
    </location>
</feature>
<evidence type="ECO:0000259" key="9">
    <source>
        <dbReference type="PROSITE" id="PS50011"/>
    </source>
</evidence>
<feature type="compositionally biased region" description="Basic and acidic residues" evidence="8">
    <location>
        <begin position="38"/>
        <end position="51"/>
    </location>
</feature>
<dbReference type="Gene3D" id="1.10.510.10">
    <property type="entry name" value="Transferase(Phosphotransferase) domain 1"/>
    <property type="match status" value="1"/>
</dbReference>
<dbReference type="GO" id="GO:0004674">
    <property type="term" value="F:protein serine/threonine kinase activity"/>
    <property type="evidence" value="ECO:0000318"/>
    <property type="project" value="GO_Central"/>
</dbReference>
<name>A0A8J1N2R5_XENLA</name>
<dbReference type="InterPro" id="IPR000719">
    <property type="entry name" value="Prot_kinase_dom"/>
</dbReference>
<dbReference type="InterPro" id="IPR017441">
    <property type="entry name" value="Protein_kinase_ATP_BS"/>
</dbReference>
<dbReference type="InterPro" id="IPR008271">
    <property type="entry name" value="Ser/Thr_kinase_AS"/>
</dbReference>
<dbReference type="SUPFAM" id="SSF56112">
    <property type="entry name" value="Protein kinase-like (PK-like)"/>
    <property type="match status" value="1"/>
</dbReference>
<dbReference type="InterPro" id="IPR000961">
    <property type="entry name" value="AGC-kinase_C"/>
</dbReference>
<feature type="compositionally biased region" description="Polar residues" evidence="8">
    <location>
        <begin position="224"/>
        <end position="238"/>
    </location>
</feature>
<organism evidence="11 12">
    <name type="scientific">Xenopus laevis</name>
    <name type="common">African clawed frog</name>
    <dbReference type="NCBI Taxonomy" id="8355"/>
    <lineage>
        <taxon>Eukaryota</taxon>
        <taxon>Metazoa</taxon>
        <taxon>Chordata</taxon>
        <taxon>Craniata</taxon>
        <taxon>Vertebrata</taxon>
        <taxon>Euteleostomi</taxon>
        <taxon>Amphibia</taxon>
        <taxon>Batrachia</taxon>
        <taxon>Anura</taxon>
        <taxon>Pipoidea</taxon>
        <taxon>Pipidae</taxon>
        <taxon>Xenopodinae</taxon>
        <taxon>Xenopus</taxon>
        <taxon>Xenopus</taxon>
    </lineage>
</organism>
<feature type="region of interest" description="Disordered" evidence="8">
    <location>
        <begin position="17"/>
        <end position="426"/>
    </location>
</feature>
<dbReference type="PROSITE" id="PS50011">
    <property type="entry name" value="PROTEIN_KINASE_DOM"/>
    <property type="match status" value="1"/>
</dbReference>
<feature type="compositionally biased region" description="Basic and acidic residues" evidence="8">
    <location>
        <begin position="310"/>
        <end position="319"/>
    </location>
</feature>
<feature type="binding site" evidence="7">
    <location>
        <position position="473"/>
    </location>
    <ligand>
        <name>ATP</name>
        <dbReference type="ChEBI" id="CHEBI:30616"/>
    </ligand>
</feature>
<evidence type="ECO:0000256" key="5">
    <source>
        <dbReference type="ARBA" id="ARBA00022777"/>
    </source>
</evidence>
<dbReference type="Pfam" id="PF00069">
    <property type="entry name" value="Pkinase"/>
    <property type="match status" value="1"/>
</dbReference>
<keyword evidence="4 7" id="KW-0547">Nucleotide-binding</keyword>
<evidence type="ECO:0000256" key="4">
    <source>
        <dbReference type="ARBA" id="ARBA00022741"/>
    </source>
</evidence>
<dbReference type="PROSITE" id="PS51285">
    <property type="entry name" value="AGC_KINASE_CTER"/>
    <property type="match status" value="1"/>
</dbReference>
<evidence type="ECO:0000313" key="11">
    <source>
        <dbReference type="Proteomes" id="UP000186698"/>
    </source>
</evidence>
<feature type="compositionally biased region" description="Basic and acidic residues" evidence="8">
    <location>
        <begin position="176"/>
        <end position="185"/>
    </location>
</feature>